<keyword evidence="4" id="KW-0949">S-adenosyl-L-methionine</keyword>
<dbReference type="InterPro" id="IPR011639">
    <property type="entry name" value="MethylTrfase_TaqI-like_dom"/>
</dbReference>
<dbReference type="InterPro" id="IPR047939">
    <property type="entry name" value="BREX_1_PglX"/>
</dbReference>
<dbReference type="PANTHER" id="PTHR33841">
    <property type="entry name" value="DNA METHYLTRANSFERASE YEEA-RELATED"/>
    <property type="match status" value="1"/>
</dbReference>
<dbReference type="InterPro" id="IPR029063">
    <property type="entry name" value="SAM-dependent_MTases_sf"/>
</dbReference>
<dbReference type="EC" id="2.1.1.72" evidence="1"/>
<dbReference type="Gene3D" id="3.40.50.150">
    <property type="entry name" value="Vaccinia Virus protein VP39"/>
    <property type="match status" value="1"/>
</dbReference>
<evidence type="ECO:0000256" key="6">
    <source>
        <dbReference type="SAM" id="MobiDB-lite"/>
    </source>
</evidence>
<keyword evidence="2" id="KW-0489">Methyltransferase</keyword>
<keyword evidence="3" id="KW-0808">Transferase</keyword>
<gene>
    <name evidence="8" type="primary">pglX</name>
    <name evidence="8" type="ORF">HWI92_00535</name>
</gene>
<dbReference type="PANTHER" id="PTHR33841:SF1">
    <property type="entry name" value="DNA METHYLTRANSFERASE A"/>
    <property type="match status" value="1"/>
</dbReference>
<feature type="region of interest" description="Disordered" evidence="6">
    <location>
        <begin position="1284"/>
        <end position="1319"/>
    </location>
</feature>
<evidence type="ECO:0000313" key="9">
    <source>
        <dbReference type="Proteomes" id="UP000612680"/>
    </source>
</evidence>
<comment type="catalytic activity">
    <reaction evidence="5">
        <text>a 2'-deoxyadenosine in DNA + S-adenosyl-L-methionine = an N(6)-methyl-2'-deoxyadenosine in DNA + S-adenosyl-L-homocysteine + H(+)</text>
        <dbReference type="Rhea" id="RHEA:15197"/>
        <dbReference type="Rhea" id="RHEA-COMP:12418"/>
        <dbReference type="Rhea" id="RHEA-COMP:12419"/>
        <dbReference type="ChEBI" id="CHEBI:15378"/>
        <dbReference type="ChEBI" id="CHEBI:57856"/>
        <dbReference type="ChEBI" id="CHEBI:59789"/>
        <dbReference type="ChEBI" id="CHEBI:90615"/>
        <dbReference type="ChEBI" id="CHEBI:90616"/>
        <dbReference type="EC" id="2.1.1.72"/>
    </reaction>
</comment>
<dbReference type="InterPro" id="IPR002052">
    <property type="entry name" value="DNA_methylase_N6_adenine_CS"/>
</dbReference>
<dbReference type="SUPFAM" id="SSF53335">
    <property type="entry name" value="S-adenosyl-L-methionine-dependent methyltransferases"/>
    <property type="match status" value="1"/>
</dbReference>
<evidence type="ECO:0000259" key="7">
    <source>
        <dbReference type="Pfam" id="PF07669"/>
    </source>
</evidence>
<name>A0ABX7I0Z1_9BACT</name>
<protein>
    <recommendedName>
        <fullName evidence="1">site-specific DNA-methyltransferase (adenine-specific)</fullName>
        <ecNumber evidence="1">2.1.1.72</ecNumber>
    </recommendedName>
</protein>
<dbReference type="Proteomes" id="UP000612680">
    <property type="component" value="Chromosome"/>
</dbReference>
<evidence type="ECO:0000313" key="8">
    <source>
        <dbReference type="EMBL" id="QRQ99504.1"/>
    </source>
</evidence>
<dbReference type="EMBL" id="CP056775">
    <property type="protein sequence ID" value="QRQ99504.1"/>
    <property type="molecule type" value="Genomic_DNA"/>
</dbReference>
<dbReference type="RefSeq" id="WP_204660266.1">
    <property type="nucleotide sequence ID" value="NZ_CP056775.1"/>
</dbReference>
<keyword evidence="9" id="KW-1185">Reference proteome</keyword>
<feature type="compositionally biased region" description="Basic and acidic residues" evidence="6">
    <location>
        <begin position="1288"/>
        <end position="1297"/>
    </location>
</feature>
<sequence length="1319" mass="150895">MALTKDARNKLYAFVQAVKRLLIADVESQLQQFYGIRPDGSILPLEQLTTRDTDRLYRARLLRDRLTYLYGNIVTAKDKEKNAVQQLVREQAFTVLNRFAALRMAEERTIITETVRQGYNSAGFQVFDSVTGQGMSADQFTRYSWYLDAVFDELALDLPAVFDRYSPYALLFPTEPTLLKLFELLNAEDIKAFRQIGRPVLNLWQEDETIGWMYQYYNADDERKQMREAQAPRNSRELAVRNQFFTPRYVVQFLIDNTLGRIWYDMTGGQTELADRCLFMVKESTVDAPEIPNPKDPRHIRMLDPACGSMHFGLYAFDLLEIIYREAWDKYPHLLGDLRDVMTRAEFLQKVPSLILAHNIHGVDIDPRALQMAGLSLWLRAQRSFAEMNLAPANRPAITRGNLVLAEAMPGNPQLLSEAVKGLSKPMRRLVLHLWQQMQLAGETGVVLRIEHEIRQEIGRIERDWNTLVKTNQGDLFDAEAQAEAEQIGNLNDRQQREEFFEKAEHEVLDHLRRLAESSTTEDAYQKLLFADDTARGFAFIELCRQRYDVVVMNPPFGATSVATKAYVDRTYPDGKGDLAAVFVERMHEMLTDVGLLGAISTRTIFFLGSYLNWRKKYIIHHTYLKYMADLGMGVLDAMVETAAYVMGRKDNPTSVFLRATKANADQKEAMLFNALTTGENRFNQKTSRFRLIPNEPLCYWIDNKTFALHEDYSSFETGLSRTCKQGAGTSDNFRFVYNCWEVPRDKKSGRDWPLFLMTDGSIRYVFPGTAVINWQNNGLVVKTYSEQLYGSVTKQISSQEYYFRVGLSWSVRTAKFEPHIIPASCIPSARRFLTVFPNMLDVLPACSLWNSDYFDYVLKLSMERANHPQFINGVINKSPYPTLPESLETFLAKQTLLNHGLIQEVFEREETSLYFTGPALKSGLSISQSIETVLSQFAQSKTAHLTSLVQINEQVYANFGITTEDQAHIREITNSEEARPEGTVFNVSELELAEGVLSWLVGVAFGRWNVMLAHHPERIPIREDIFAPLPAQSPASLNMDGLLEYPVPFRMDGLAVVEDGDPADLMRCIRATLRYLYHEQADAIERELAALLGANDLADYLSQPNRFFAAHLAQYTQNKRTAPIYWPLSVPSGRYTIWMYYPRLNDQTLYRIVGEYLKPKQAALTDDIRRLEASGTPTDKDRRLLADWQSLRAELAQMEADLLRIADLPYRPNHDDGVLLTAAPLHGFFRNRKWQQATEAAWQELQRGDYDWAHLTLPIWPDRVKDKCKTDLSMAIAHGLEDTCSVKPREKKERTPKVSGSGPKGKKKSTTDQTTILP</sequence>
<accession>A0ABX7I0Z1</accession>
<evidence type="ECO:0000256" key="2">
    <source>
        <dbReference type="ARBA" id="ARBA00022603"/>
    </source>
</evidence>
<reference evidence="8 9" key="1">
    <citation type="submission" date="2020-06" db="EMBL/GenBank/DDBJ databases">
        <title>Dyadobacter sandarakinus sp. nov., isolated from the soil of the Arctic Yellow River Station.</title>
        <authorList>
            <person name="Zhang Y."/>
            <person name="Peng F."/>
        </authorList>
    </citation>
    <scope>NUCLEOTIDE SEQUENCE [LARGE SCALE GENOMIC DNA]</scope>
    <source>
        <strain evidence="8 9">Q3-56</strain>
    </source>
</reference>
<feature type="domain" description="Type II methyltransferase M.TaqI-like" evidence="7">
    <location>
        <begin position="358"/>
        <end position="631"/>
    </location>
</feature>
<dbReference type="PROSITE" id="PS00092">
    <property type="entry name" value="N6_MTASE"/>
    <property type="match status" value="1"/>
</dbReference>
<evidence type="ECO:0000256" key="4">
    <source>
        <dbReference type="ARBA" id="ARBA00022691"/>
    </source>
</evidence>
<organism evidence="8 9">
    <name type="scientific">Dyadobacter sandarakinus</name>
    <dbReference type="NCBI Taxonomy" id="2747268"/>
    <lineage>
        <taxon>Bacteria</taxon>
        <taxon>Pseudomonadati</taxon>
        <taxon>Bacteroidota</taxon>
        <taxon>Cytophagia</taxon>
        <taxon>Cytophagales</taxon>
        <taxon>Spirosomataceae</taxon>
        <taxon>Dyadobacter</taxon>
    </lineage>
</organism>
<dbReference type="PRINTS" id="PR00507">
    <property type="entry name" value="N12N6MTFRASE"/>
</dbReference>
<dbReference type="Pfam" id="PF07669">
    <property type="entry name" value="Eco57I"/>
    <property type="match status" value="1"/>
</dbReference>
<dbReference type="InterPro" id="IPR050953">
    <property type="entry name" value="N4_N6_ade-DNA_methylase"/>
</dbReference>
<evidence type="ECO:0000256" key="5">
    <source>
        <dbReference type="ARBA" id="ARBA00047942"/>
    </source>
</evidence>
<dbReference type="NCBIfam" id="NF033452">
    <property type="entry name" value="BREX_1_MTaseX"/>
    <property type="match status" value="1"/>
</dbReference>
<proteinExistence type="predicted"/>
<evidence type="ECO:0000256" key="3">
    <source>
        <dbReference type="ARBA" id="ARBA00022679"/>
    </source>
</evidence>
<evidence type="ECO:0000256" key="1">
    <source>
        <dbReference type="ARBA" id="ARBA00011900"/>
    </source>
</evidence>